<sequence length="389" mass="42955">MQSPTHTGMTQDDPDAWDLYDAPVSDNSLDCYPARPSPPEDSTAYTQVLSRAATFHNVAMYSEPIEEDILFNTLASTHSSYQSRPMLQGMLKHAKQVFQDPVKGRAITPRVEKKCKPPPTDPVFITQQLAPDSVVVGAARKRANSQSSGDAPPPDKESQKFDAAGKRVAAQAANQWRIANSQALLARYDRAHWDEMQHIIQHLPKEHQKRAQQVVEEGQAISNNQIRSALDSADTAARTVNTAVTIRRHAWLRSSGFKPEIQQAVLNMPFDQEQLFEPEVDTAIEKLKDTDTAKAMGALYSSQSRGTFRRPQFRGGFVPKPQSLPPHKPDPPIRGSTREEGFEAHTGVVNSQEQGENSKALKDFNVTNPQHLAPVGGGDLLHSTKTGQT</sequence>
<dbReference type="EMBL" id="JANPWB010000003">
    <property type="protein sequence ID" value="KAJ1196489.1"/>
    <property type="molecule type" value="Genomic_DNA"/>
</dbReference>
<dbReference type="Gene3D" id="1.10.287.3160">
    <property type="match status" value="1"/>
</dbReference>
<gene>
    <name evidence="3" type="ORF">NDU88_000360</name>
</gene>
<feature type="compositionally biased region" description="Polar residues" evidence="1">
    <location>
        <begin position="1"/>
        <end position="10"/>
    </location>
</feature>
<evidence type="ECO:0000313" key="3">
    <source>
        <dbReference type="EMBL" id="KAJ1196489.1"/>
    </source>
</evidence>
<protein>
    <recommendedName>
        <fullName evidence="2">Lamina-associated polypeptide 2 alpha C-terminal domain-containing protein</fullName>
    </recommendedName>
</protein>
<dbReference type="InterPro" id="IPR021623">
    <property type="entry name" value="LAP2alpha_C"/>
</dbReference>
<reference evidence="3" key="1">
    <citation type="journal article" date="2022" name="bioRxiv">
        <title>Sequencing and chromosome-scale assembly of the giantPleurodeles waltlgenome.</title>
        <authorList>
            <person name="Brown T."/>
            <person name="Elewa A."/>
            <person name="Iarovenko S."/>
            <person name="Subramanian E."/>
            <person name="Araus A.J."/>
            <person name="Petzold A."/>
            <person name="Susuki M."/>
            <person name="Suzuki K.-i.T."/>
            <person name="Hayashi T."/>
            <person name="Toyoda A."/>
            <person name="Oliveira C."/>
            <person name="Osipova E."/>
            <person name="Leigh N.D."/>
            <person name="Simon A."/>
            <person name="Yun M.H."/>
        </authorList>
    </citation>
    <scope>NUCLEOTIDE SEQUENCE</scope>
    <source>
        <strain evidence="3">20211129_DDA</strain>
        <tissue evidence="3">Liver</tissue>
    </source>
</reference>
<evidence type="ECO:0000256" key="1">
    <source>
        <dbReference type="SAM" id="MobiDB-lite"/>
    </source>
</evidence>
<evidence type="ECO:0000259" key="2">
    <source>
        <dbReference type="Pfam" id="PF11560"/>
    </source>
</evidence>
<organism evidence="3 4">
    <name type="scientific">Pleurodeles waltl</name>
    <name type="common">Iberian ribbed newt</name>
    <dbReference type="NCBI Taxonomy" id="8319"/>
    <lineage>
        <taxon>Eukaryota</taxon>
        <taxon>Metazoa</taxon>
        <taxon>Chordata</taxon>
        <taxon>Craniata</taxon>
        <taxon>Vertebrata</taxon>
        <taxon>Euteleostomi</taxon>
        <taxon>Amphibia</taxon>
        <taxon>Batrachia</taxon>
        <taxon>Caudata</taxon>
        <taxon>Salamandroidea</taxon>
        <taxon>Salamandridae</taxon>
        <taxon>Pleurodelinae</taxon>
        <taxon>Pleurodeles</taxon>
    </lineage>
</organism>
<feature type="region of interest" description="Disordered" evidence="1">
    <location>
        <begin position="1"/>
        <end position="22"/>
    </location>
</feature>
<evidence type="ECO:0000313" key="4">
    <source>
        <dbReference type="Proteomes" id="UP001066276"/>
    </source>
</evidence>
<feature type="domain" description="Lamina-associated polypeptide 2 alpha C-terminal" evidence="2">
    <location>
        <begin position="155"/>
        <end position="286"/>
    </location>
</feature>
<comment type="caution">
    <text evidence="3">The sequence shown here is derived from an EMBL/GenBank/DDBJ whole genome shotgun (WGS) entry which is preliminary data.</text>
</comment>
<proteinExistence type="predicted"/>
<feature type="compositionally biased region" description="Polar residues" evidence="1">
    <location>
        <begin position="348"/>
        <end position="357"/>
    </location>
</feature>
<accession>A0AAV7V4V9</accession>
<name>A0AAV7V4V9_PLEWA</name>
<dbReference type="AlphaFoldDB" id="A0AAV7V4V9"/>
<keyword evidence="4" id="KW-1185">Reference proteome</keyword>
<dbReference type="Pfam" id="PF11560">
    <property type="entry name" value="LAP2alpha"/>
    <property type="match status" value="1"/>
</dbReference>
<feature type="region of interest" description="Disordered" evidence="1">
    <location>
        <begin position="308"/>
        <end position="389"/>
    </location>
</feature>
<feature type="region of interest" description="Disordered" evidence="1">
    <location>
        <begin position="139"/>
        <end position="161"/>
    </location>
</feature>
<dbReference type="Proteomes" id="UP001066276">
    <property type="component" value="Chromosome 2_1"/>
</dbReference>
<feature type="compositionally biased region" description="Basic and acidic residues" evidence="1">
    <location>
        <begin position="327"/>
        <end position="343"/>
    </location>
</feature>